<gene>
    <name evidence="1" type="ORF">ACFQO7_11255</name>
</gene>
<organism evidence="1 2">
    <name type="scientific">Catellatospora aurea</name>
    <dbReference type="NCBI Taxonomy" id="1337874"/>
    <lineage>
        <taxon>Bacteria</taxon>
        <taxon>Bacillati</taxon>
        <taxon>Actinomycetota</taxon>
        <taxon>Actinomycetes</taxon>
        <taxon>Micromonosporales</taxon>
        <taxon>Micromonosporaceae</taxon>
        <taxon>Catellatospora</taxon>
    </lineage>
</organism>
<dbReference type="RefSeq" id="WP_376806302.1">
    <property type="nucleotide sequence ID" value="NZ_JBHTAC010000009.1"/>
</dbReference>
<sequence length="112" mass="12771">MRRPGTRLLTLLALWLMPLFLVRTVWRLAIDDQTRIVDANLTLGSDNLVLLVVTVVWCGQARRVPIQFGRLGTSNLPRPLPSEIWIMAVNPDGRVLLTRPKYSPNEIYVVRP</sequence>
<reference evidence="2" key="1">
    <citation type="journal article" date="2019" name="Int. J. Syst. Evol. Microbiol.">
        <title>The Global Catalogue of Microorganisms (GCM) 10K type strain sequencing project: providing services to taxonomists for standard genome sequencing and annotation.</title>
        <authorList>
            <consortium name="The Broad Institute Genomics Platform"/>
            <consortium name="The Broad Institute Genome Sequencing Center for Infectious Disease"/>
            <person name="Wu L."/>
            <person name="Ma J."/>
        </authorList>
    </citation>
    <scope>NUCLEOTIDE SEQUENCE [LARGE SCALE GENOMIC DNA]</scope>
    <source>
        <strain evidence="2">CGMCC 1.9106</strain>
    </source>
</reference>
<evidence type="ECO:0008006" key="3">
    <source>
        <dbReference type="Google" id="ProtNLM"/>
    </source>
</evidence>
<comment type="caution">
    <text evidence="1">The sequence shown here is derived from an EMBL/GenBank/DDBJ whole genome shotgun (WGS) entry which is preliminary data.</text>
</comment>
<accession>A0ABW2GW51</accession>
<dbReference type="EMBL" id="JBHTAC010000009">
    <property type="protein sequence ID" value="MFC7243052.1"/>
    <property type="molecule type" value="Genomic_DNA"/>
</dbReference>
<evidence type="ECO:0000313" key="2">
    <source>
        <dbReference type="Proteomes" id="UP001596392"/>
    </source>
</evidence>
<dbReference type="Proteomes" id="UP001596392">
    <property type="component" value="Unassembled WGS sequence"/>
</dbReference>
<proteinExistence type="predicted"/>
<name>A0ABW2GW51_9ACTN</name>
<evidence type="ECO:0000313" key="1">
    <source>
        <dbReference type="EMBL" id="MFC7243052.1"/>
    </source>
</evidence>
<keyword evidence="2" id="KW-1185">Reference proteome</keyword>
<protein>
    <recommendedName>
        <fullName evidence="3">PH (Pleckstrin Homology) domain-containing protein</fullName>
    </recommendedName>
</protein>